<organism evidence="1 2">
    <name type="scientific">Colletotrichum chrysophilum</name>
    <dbReference type="NCBI Taxonomy" id="1836956"/>
    <lineage>
        <taxon>Eukaryota</taxon>
        <taxon>Fungi</taxon>
        <taxon>Dikarya</taxon>
        <taxon>Ascomycota</taxon>
        <taxon>Pezizomycotina</taxon>
        <taxon>Sordariomycetes</taxon>
        <taxon>Hypocreomycetidae</taxon>
        <taxon>Glomerellales</taxon>
        <taxon>Glomerellaceae</taxon>
        <taxon>Colletotrichum</taxon>
        <taxon>Colletotrichum gloeosporioides species complex</taxon>
    </lineage>
</organism>
<sequence length="280" mass="31946">MAQSQQARVFWSSISSVLECFCDKNLVSEIQPIRNVVKIVTRPRYSSEVLKLTEKVKNTGGALTLHQWIGHTQLISPRGVLRQYFNLALAVAFLRESKRQATQLSPDEIDSIWSLIQEVLSETSIISKVHRNVEGFVSIALWRMAKDGDAHESAQLEVWLPGDKRRNQKTLVIFSRQQFARSWVLLGQARDYQYQVQEAQPTTATHVRYELSSGDTNGTRNEKADGTSRNTATYINTGALFQANEIRSEIRSRHMTYRKDAGAFHRMDVDPDEMHVAFSF</sequence>
<dbReference type="Proteomes" id="UP001243330">
    <property type="component" value="Unassembled WGS sequence"/>
</dbReference>
<dbReference type="AlphaFoldDB" id="A0AAD9AFA7"/>
<gene>
    <name evidence="1" type="ORF">CCHR01_10632</name>
</gene>
<name>A0AAD9AFA7_9PEZI</name>
<dbReference type="EMBL" id="JAQOWY010000226">
    <property type="protein sequence ID" value="KAK1846714.1"/>
    <property type="molecule type" value="Genomic_DNA"/>
</dbReference>
<protein>
    <submittedName>
        <fullName evidence="1">Uncharacterized protein</fullName>
    </submittedName>
</protein>
<comment type="caution">
    <text evidence="1">The sequence shown here is derived from an EMBL/GenBank/DDBJ whole genome shotgun (WGS) entry which is preliminary data.</text>
</comment>
<proteinExistence type="predicted"/>
<keyword evidence="2" id="KW-1185">Reference proteome</keyword>
<evidence type="ECO:0000313" key="2">
    <source>
        <dbReference type="Proteomes" id="UP001243330"/>
    </source>
</evidence>
<evidence type="ECO:0000313" key="1">
    <source>
        <dbReference type="EMBL" id="KAK1846714.1"/>
    </source>
</evidence>
<accession>A0AAD9AFA7</accession>
<reference evidence="1" key="1">
    <citation type="submission" date="2023-01" db="EMBL/GenBank/DDBJ databases">
        <title>Colletotrichum chrysophilum M932 genome sequence.</title>
        <authorList>
            <person name="Baroncelli R."/>
        </authorList>
    </citation>
    <scope>NUCLEOTIDE SEQUENCE</scope>
    <source>
        <strain evidence="1">M932</strain>
    </source>
</reference>